<accession>A0ACB8BKD4</accession>
<protein>
    <submittedName>
        <fullName evidence="1">Uncharacterized protein</fullName>
    </submittedName>
</protein>
<gene>
    <name evidence="1" type="ORF">BV22DRAFT_1065752</name>
</gene>
<name>A0ACB8BKD4_9AGAM</name>
<comment type="caution">
    <text evidence="1">The sequence shown here is derived from an EMBL/GenBank/DDBJ whole genome shotgun (WGS) entry which is preliminary data.</text>
</comment>
<keyword evidence="2" id="KW-1185">Reference proteome</keyword>
<proteinExistence type="predicted"/>
<reference evidence="1" key="1">
    <citation type="journal article" date="2021" name="New Phytol.">
        <title>Evolutionary innovations through gain and loss of genes in the ectomycorrhizal Boletales.</title>
        <authorList>
            <person name="Wu G."/>
            <person name="Miyauchi S."/>
            <person name="Morin E."/>
            <person name="Kuo A."/>
            <person name="Drula E."/>
            <person name="Varga T."/>
            <person name="Kohler A."/>
            <person name="Feng B."/>
            <person name="Cao Y."/>
            <person name="Lipzen A."/>
            <person name="Daum C."/>
            <person name="Hundley H."/>
            <person name="Pangilinan J."/>
            <person name="Johnson J."/>
            <person name="Barry K."/>
            <person name="LaButti K."/>
            <person name="Ng V."/>
            <person name="Ahrendt S."/>
            <person name="Min B."/>
            <person name="Choi I.G."/>
            <person name="Park H."/>
            <person name="Plett J.M."/>
            <person name="Magnuson J."/>
            <person name="Spatafora J.W."/>
            <person name="Nagy L.G."/>
            <person name="Henrissat B."/>
            <person name="Grigoriev I.V."/>
            <person name="Yang Z.L."/>
            <person name="Xu J."/>
            <person name="Martin F.M."/>
        </authorList>
    </citation>
    <scope>NUCLEOTIDE SEQUENCE</scope>
    <source>
        <strain evidence="1">KUC20120723A-06</strain>
    </source>
</reference>
<sequence length="661" mass="71614">MADAAFAPSEAMAFDKPFSGQPLRRQTSSSYLQEPPVWSDLALLSDESRENIEKEWHCRDKPLKASRRRCLPVPQLTITLLRRTCYLLHVLLVVIHIVLLGLAISHVEHRVIFTITPKSTVLATVLSISLQAFYTVYTAAMVFVTQRVALSRALSQRQKLTAIHDTSGAWTGLGSALCCIWQQTNLAASTWRTLVIAAYLTCISMLHITSSSIIELQTFNNTISSTVPTTVGWPASSDLVNVQWSFVSTLVPFINRFYAASSPGLSNNTVYDVVSVINGTGTAIVNATTISATCGLIPTVNLTYGTVVQQLPTGFLYGTPWPDNGSLGGDSPNHLGVPWKNQVTFPAFLNLNNWSDIVFVVSASIDTNSLSNAEVALPVTWPYMEPGNNNTLQADLSIYLVGCSITTLRQNATIDARTNELLELPPPPERTSKQWTKLEEPPSTPQASVTGVTDWVVGPFEFASAFNSSFMNAYLEQTPGDTPSELDVIMMQSLSFNETVYSANHGGDVPNVNPEPIPLVSIGDAGDFEDALTSVLASSIWAAGQLGVGGGGGFPRSLGEAVMSQQVLEWRLHLSVALAASLIGLVLVVQMIGLAGRRSQQEPVVKSAGVLEFIWLAVRMPTLKQGMEGLEDPTAENLRPAGMFDVCFGEDLDEVKYVCVD</sequence>
<dbReference type="Proteomes" id="UP000790709">
    <property type="component" value="Unassembled WGS sequence"/>
</dbReference>
<evidence type="ECO:0000313" key="1">
    <source>
        <dbReference type="EMBL" id="KAH7925013.1"/>
    </source>
</evidence>
<evidence type="ECO:0000313" key="2">
    <source>
        <dbReference type="Proteomes" id="UP000790709"/>
    </source>
</evidence>
<organism evidence="1 2">
    <name type="scientific">Leucogyrophana mollusca</name>
    <dbReference type="NCBI Taxonomy" id="85980"/>
    <lineage>
        <taxon>Eukaryota</taxon>
        <taxon>Fungi</taxon>
        <taxon>Dikarya</taxon>
        <taxon>Basidiomycota</taxon>
        <taxon>Agaricomycotina</taxon>
        <taxon>Agaricomycetes</taxon>
        <taxon>Agaricomycetidae</taxon>
        <taxon>Boletales</taxon>
        <taxon>Boletales incertae sedis</taxon>
        <taxon>Leucogyrophana</taxon>
    </lineage>
</organism>
<dbReference type="EMBL" id="MU266411">
    <property type="protein sequence ID" value="KAH7925013.1"/>
    <property type="molecule type" value="Genomic_DNA"/>
</dbReference>